<gene>
    <name evidence="4" type="ORF">GCM10022383_00900</name>
</gene>
<dbReference type="Pfam" id="PF01551">
    <property type="entry name" value="Peptidase_M23"/>
    <property type="match status" value="1"/>
</dbReference>
<organism evidence="4 5">
    <name type="scientific">Microbacterium soli</name>
    <dbReference type="NCBI Taxonomy" id="446075"/>
    <lineage>
        <taxon>Bacteria</taxon>
        <taxon>Bacillati</taxon>
        <taxon>Actinomycetota</taxon>
        <taxon>Actinomycetes</taxon>
        <taxon>Micrococcales</taxon>
        <taxon>Microbacteriaceae</taxon>
        <taxon>Microbacterium</taxon>
    </lineage>
</organism>
<dbReference type="InterPro" id="IPR016047">
    <property type="entry name" value="M23ase_b-sheet_dom"/>
</dbReference>
<name>A0ABP7ML10_9MICO</name>
<comment type="caution">
    <text evidence="4">The sequence shown here is derived from an EMBL/GenBank/DDBJ whole genome shotgun (WGS) entry which is preliminary data.</text>
</comment>
<evidence type="ECO:0000259" key="3">
    <source>
        <dbReference type="Pfam" id="PF01551"/>
    </source>
</evidence>
<evidence type="ECO:0000313" key="5">
    <source>
        <dbReference type="Proteomes" id="UP001501591"/>
    </source>
</evidence>
<feature type="region of interest" description="Disordered" evidence="2">
    <location>
        <begin position="128"/>
        <end position="159"/>
    </location>
</feature>
<dbReference type="PANTHER" id="PTHR21666:SF289">
    <property type="entry name" value="L-ALA--D-GLU ENDOPEPTIDASE"/>
    <property type="match status" value="1"/>
</dbReference>
<sequence length="283" mass="30588">MPKLPAPGPDPYTYVGHTGIDFLRGSAWLGKPILASGPGTVLRLTRNLAGGQWTVIRYDMGATVGYAHQDRPPPVRAGQRVREGDVIGWVGQSGTRVTGPHVHVEVIGRATPAAVWEVFDKSRVVGQAQPAGSVASTGQPSEEKEVIHHHHEDPNARGAGRVLAPGDAFWLNTTEGARTSRATNLVHLTGIYSITVHVYAEGIPRDVLEVVLAWDDTRTDGPHSMHYTERMSIDRDGLLQASRDFKRAVGVGYAVYARVRAADTNAGSMKVTLFDADAFRFLG</sequence>
<protein>
    <recommendedName>
        <fullName evidence="3">M23ase beta-sheet core domain-containing protein</fullName>
    </recommendedName>
</protein>
<feature type="domain" description="M23ase beta-sheet core" evidence="3">
    <location>
        <begin position="17"/>
        <end position="108"/>
    </location>
</feature>
<dbReference type="RefSeq" id="WP_344817521.1">
    <property type="nucleotide sequence ID" value="NZ_BAABCP010000001.1"/>
</dbReference>
<feature type="compositionally biased region" description="Basic and acidic residues" evidence="2">
    <location>
        <begin position="141"/>
        <end position="155"/>
    </location>
</feature>
<keyword evidence="5" id="KW-1185">Reference proteome</keyword>
<dbReference type="InterPro" id="IPR050570">
    <property type="entry name" value="Cell_wall_metabolism_enzyme"/>
</dbReference>
<reference evidence="5" key="1">
    <citation type="journal article" date="2019" name="Int. J. Syst. Evol. Microbiol.">
        <title>The Global Catalogue of Microorganisms (GCM) 10K type strain sequencing project: providing services to taxonomists for standard genome sequencing and annotation.</title>
        <authorList>
            <consortium name="The Broad Institute Genomics Platform"/>
            <consortium name="The Broad Institute Genome Sequencing Center for Infectious Disease"/>
            <person name="Wu L."/>
            <person name="Ma J."/>
        </authorList>
    </citation>
    <scope>NUCLEOTIDE SEQUENCE [LARGE SCALE GENOMIC DNA]</scope>
    <source>
        <strain evidence="5">JCM 17024</strain>
    </source>
</reference>
<proteinExistence type="predicted"/>
<keyword evidence="1" id="KW-0732">Signal</keyword>
<accession>A0ABP7ML10</accession>
<dbReference type="Gene3D" id="2.70.70.10">
    <property type="entry name" value="Glucose Permease (Domain IIA)"/>
    <property type="match status" value="1"/>
</dbReference>
<dbReference type="InterPro" id="IPR011055">
    <property type="entry name" value="Dup_hybrid_motif"/>
</dbReference>
<dbReference type="SUPFAM" id="SSF51261">
    <property type="entry name" value="Duplicated hybrid motif"/>
    <property type="match status" value="1"/>
</dbReference>
<evidence type="ECO:0000313" key="4">
    <source>
        <dbReference type="EMBL" id="GAA3925508.1"/>
    </source>
</evidence>
<dbReference type="PANTHER" id="PTHR21666">
    <property type="entry name" value="PEPTIDASE-RELATED"/>
    <property type="match status" value="1"/>
</dbReference>
<dbReference type="EMBL" id="BAABCP010000001">
    <property type="protein sequence ID" value="GAA3925508.1"/>
    <property type="molecule type" value="Genomic_DNA"/>
</dbReference>
<dbReference type="CDD" id="cd12797">
    <property type="entry name" value="M23_peptidase"/>
    <property type="match status" value="1"/>
</dbReference>
<evidence type="ECO:0000256" key="1">
    <source>
        <dbReference type="ARBA" id="ARBA00022729"/>
    </source>
</evidence>
<evidence type="ECO:0000256" key="2">
    <source>
        <dbReference type="SAM" id="MobiDB-lite"/>
    </source>
</evidence>
<dbReference type="Proteomes" id="UP001501591">
    <property type="component" value="Unassembled WGS sequence"/>
</dbReference>